<dbReference type="Gene3D" id="3.40.50.80">
    <property type="entry name" value="Nucleotide-binding domain of ferredoxin-NADP reductase (FNR) module"/>
    <property type="match status" value="1"/>
</dbReference>
<evidence type="ECO:0000256" key="5">
    <source>
        <dbReference type="ARBA" id="ARBA00022714"/>
    </source>
</evidence>
<evidence type="ECO:0000256" key="7">
    <source>
        <dbReference type="ARBA" id="ARBA00022827"/>
    </source>
</evidence>
<sequence length="397" mass="45374">MKSLKGILFVTGSMFLTILAWSSSGSPQFMIPGLALTTLSLTFILATRLHFLENWFNGIEKMYTVHKFTAFLSILLLLLHNLSMGSLWGSRLAAQLGNLAIYIFLSIVLVAYLGKYLQYEAWRWIHRLVYLAYLFGLFHVYMILGSRLLSFSFLGLVVGVYATLGLVAGFYIIFIYQQVSFSYLGKITNLKRLNHDTTEIEIKVSRPFHYQYGQFAFLKIFQEGFEKAPHPFSISGGHDQTLYFTVKNAGDHTKNIYDNLQVGSKVTVDRAYGHMIMDEGSQSQIWIAGGIGITPFISYIRENPVLDKTVRFYYSYRGEENAVYLDMLRHYAATNPNFDLRLVDSEKVGFLNFDHEDIPDQTTVYMCGPLVMMNAISKSIKKKSPKTKLVYEGFKFK</sequence>
<feature type="transmembrane region" description="Helical" evidence="13">
    <location>
        <begin position="125"/>
        <end position="144"/>
    </location>
</feature>
<reference evidence="15 16" key="1">
    <citation type="submission" date="2016-01" db="EMBL/GenBank/DDBJ databases">
        <title>Highly variable Streptococcus oralis are common among viridans streptococci isolated from primates.</title>
        <authorList>
            <person name="Denapaite D."/>
            <person name="Rieger M."/>
            <person name="Koendgen S."/>
            <person name="Brueckner R."/>
            <person name="Ochigava I."/>
            <person name="Kappeler P."/>
            <person name="Maetz-Rensing K."/>
            <person name="Leendertz F."/>
            <person name="Hakenbeck R."/>
        </authorList>
    </citation>
    <scope>NUCLEOTIDE SEQUENCE [LARGE SCALE GENOMIC DNA]</scope>
    <source>
        <strain evidence="15 16">DD17</strain>
    </source>
</reference>
<dbReference type="InterPro" id="IPR013130">
    <property type="entry name" value="Fe3_Rdtase_TM_dom"/>
</dbReference>
<name>A0A139RMW1_STROR</name>
<dbReference type="PANTHER" id="PTHR47354">
    <property type="entry name" value="NADH OXIDOREDUCTASE HCR"/>
    <property type="match status" value="1"/>
</dbReference>
<evidence type="ECO:0000256" key="1">
    <source>
        <dbReference type="ARBA" id="ARBA00001974"/>
    </source>
</evidence>
<dbReference type="InterPro" id="IPR039261">
    <property type="entry name" value="FNR_nucleotide-bd"/>
</dbReference>
<dbReference type="RefSeq" id="WP_061865621.1">
    <property type="nucleotide sequence ID" value="NZ_KQ970796.1"/>
</dbReference>
<accession>A0A139RMW1</accession>
<dbReference type="SUPFAM" id="SSF52343">
    <property type="entry name" value="Ferredoxin reductase-like, C-terminal NADP-linked domain"/>
    <property type="match status" value="1"/>
</dbReference>
<keyword evidence="5" id="KW-0001">2Fe-2S</keyword>
<evidence type="ECO:0000313" key="15">
    <source>
        <dbReference type="EMBL" id="KXU16107.1"/>
    </source>
</evidence>
<evidence type="ECO:0000256" key="9">
    <source>
        <dbReference type="ARBA" id="ARBA00023002"/>
    </source>
</evidence>
<feature type="transmembrane region" description="Helical" evidence="13">
    <location>
        <begin position="94"/>
        <end position="113"/>
    </location>
</feature>
<keyword evidence="8 13" id="KW-1133">Transmembrane helix</keyword>
<keyword evidence="4 13" id="KW-0812">Transmembrane</keyword>
<dbReference type="Pfam" id="PF00175">
    <property type="entry name" value="NAD_binding_1"/>
    <property type="match status" value="1"/>
</dbReference>
<dbReference type="Gene3D" id="2.40.30.10">
    <property type="entry name" value="Translation factors"/>
    <property type="match status" value="1"/>
</dbReference>
<protein>
    <submittedName>
        <fullName evidence="15">Oxidoreductase</fullName>
    </submittedName>
</protein>
<dbReference type="EMBL" id="LQZE01000144">
    <property type="protein sequence ID" value="KXU16107.1"/>
    <property type="molecule type" value="Genomic_DNA"/>
</dbReference>
<dbReference type="AlphaFoldDB" id="A0A139RMW1"/>
<evidence type="ECO:0000256" key="12">
    <source>
        <dbReference type="ARBA" id="ARBA00023136"/>
    </source>
</evidence>
<keyword evidence="6" id="KW-0479">Metal-binding</keyword>
<evidence type="ECO:0000256" key="2">
    <source>
        <dbReference type="ARBA" id="ARBA00004141"/>
    </source>
</evidence>
<comment type="subcellular location">
    <subcellularLocation>
        <location evidence="2">Membrane</location>
        <topology evidence="2">Multi-pass membrane protein</topology>
    </subcellularLocation>
</comment>
<feature type="transmembrane region" description="Helical" evidence="13">
    <location>
        <begin position="7"/>
        <end position="23"/>
    </location>
</feature>
<evidence type="ECO:0000256" key="10">
    <source>
        <dbReference type="ARBA" id="ARBA00023004"/>
    </source>
</evidence>
<dbReference type="SUPFAM" id="SSF63380">
    <property type="entry name" value="Riboflavin synthase domain-like"/>
    <property type="match status" value="1"/>
</dbReference>
<feature type="transmembrane region" description="Helical" evidence="13">
    <location>
        <begin position="68"/>
        <end position="88"/>
    </location>
</feature>
<dbReference type="InterPro" id="IPR050415">
    <property type="entry name" value="MRET"/>
</dbReference>
<gene>
    <name evidence="15" type="ORF">SORDD17_00687</name>
</gene>
<feature type="domain" description="FAD-binding FR-type" evidence="14">
    <location>
        <begin position="180"/>
        <end position="278"/>
    </location>
</feature>
<keyword evidence="12 13" id="KW-0472">Membrane</keyword>
<proteinExistence type="predicted"/>
<dbReference type="InterPro" id="IPR013112">
    <property type="entry name" value="FAD-bd_8"/>
</dbReference>
<dbReference type="GO" id="GO:0051537">
    <property type="term" value="F:2 iron, 2 sulfur cluster binding"/>
    <property type="evidence" value="ECO:0007669"/>
    <property type="project" value="UniProtKB-KW"/>
</dbReference>
<dbReference type="GO" id="GO:0050660">
    <property type="term" value="F:flavin adenine dinucleotide binding"/>
    <property type="evidence" value="ECO:0007669"/>
    <property type="project" value="TreeGrafter"/>
</dbReference>
<dbReference type="CDD" id="cd06198">
    <property type="entry name" value="FNR_like_3"/>
    <property type="match status" value="1"/>
</dbReference>
<keyword evidence="10" id="KW-0408">Iron</keyword>
<evidence type="ECO:0000256" key="6">
    <source>
        <dbReference type="ARBA" id="ARBA00022723"/>
    </source>
</evidence>
<keyword evidence="7" id="KW-0274">FAD</keyword>
<dbReference type="InterPro" id="IPR001433">
    <property type="entry name" value="OxRdtase_FAD/NAD-bd"/>
</dbReference>
<dbReference type="GO" id="GO:0046872">
    <property type="term" value="F:metal ion binding"/>
    <property type="evidence" value="ECO:0007669"/>
    <property type="project" value="UniProtKB-KW"/>
</dbReference>
<dbReference type="PROSITE" id="PS51384">
    <property type="entry name" value="FAD_FR"/>
    <property type="match status" value="1"/>
</dbReference>
<comment type="caution">
    <text evidence="15">The sequence shown here is derived from an EMBL/GenBank/DDBJ whole genome shotgun (WGS) entry which is preliminary data.</text>
</comment>
<feature type="transmembrane region" description="Helical" evidence="13">
    <location>
        <begin position="29"/>
        <end position="47"/>
    </location>
</feature>
<evidence type="ECO:0000256" key="11">
    <source>
        <dbReference type="ARBA" id="ARBA00023014"/>
    </source>
</evidence>
<keyword evidence="3" id="KW-0285">Flavoprotein</keyword>
<dbReference type="Pfam" id="PF08022">
    <property type="entry name" value="FAD_binding_8"/>
    <property type="match status" value="1"/>
</dbReference>
<dbReference type="PANTHER" id="PTHR47354:SF8">
    <property type="entry name" value="1,2-PHENYLACETYL-COA EPOXIDASE, SUBUNIT E"/>
    <property type="match status" value="1"/>
</dbReference>
<dbReference type="PATRIC" id="fig|1303.87.peg.832"/>
<dbReference type="GO" id="GO:0016491">
    <property type="term" value="F:oxidoreductase activity"/>
    <property type="evidence" value="ECO:0007669"/>
    <property type="project" value="UniProtKB-KW"/>
</dbReference>
<evidence type="ECO:0000256" key="4">
    <source>
        <dbReference type="ARBA" id="ARBA00022692"/>
    </source>
</evidence>
<evidence type="ECO:0000259" key="14">
    <source>
        <dbReference type="PROSITE" id="PS51384"/>
    </source>
</evidence>
<evidence type="ECO:0000256" key="13">
    <source>
        <dbReference type="SAM" id="Phobius"/>
    </source>
</evidence>
<dbReference type="InterPro" id="IPR017938">
    <property type="entry name" value="Riboflavin_synthase-like_b-brl"/>
</dbReference>
<keyword evidence="9" id="KW-0560">Oxidoreductase</keyword>
<evidence type="ECO:0000313" key="16">
    <source>
        <dbReference type="Proteomes" id="UP000072989"/>
    </source>
</evidence>
<evidence type="ECO:0000256" key="8">
    <source>
        <dbReference type="ARBA" id="ARBA00022989"/>
    </source>
</evidence>
<dbReference type="InterPro" id="IPR017927">
    <property type="entry name" value="FAD-bd_FR_type"/>
</dbReference>
<dbReference type="Proteomes" id="UP000072989">
    <property type="component" value="Unassembled WGS sequence"/>
</dbReference>
<keyword evidence="11" id="KW-0411">Iron-sulfur</keyword>
<organism evidence="15 16">
    <name type="scientific">Streptococcus oralis</name>
    <dbReference type="NCBI Taxonomy" id="1303"/>
    <lineage>
        <taxon>Bacteria</taxon>
        <taxon>Bacillati</taxon>
        <taxon>Bacillota</taxon>
        <taxon>Bacilli</taxon>
        <taxon>Lactobacillales</taxon>
        <taxon>Streptococcaceae</taxon>
        <taxon>Streptococcus</taxon>
    </lineage>
</organism>
<comment type="cofactor">
    <cofactor evidence="1">
        <name>FAD</name>
        <dbReference type="ChEBI" id="CHEBI:57692"/>
    </cofactor>
</comment>
<evidence type="ECO:0000256" key="3">
    <source>
        <dbReference type="ARBA" id="ARBA00022630"/>
    </source>
</evidence>
<dbReference type="Pfam" id="PF01794">
    <property type="entry name" value="Ferric_reduct"/>
    <property type="match status" value="1"/>
</dbReference>
<feature type="transmembrane region" description="Helical" evidence="13">
    <location>
        <begin position="150"/>
        <end position="176"/>
    </location>
</feature>